<protein>
    <recommendedName>
        <fullName evidence="1">GmrSD restriction endonucleases N-terminal domain-containing protein</fullName>
    </recommendedName>
</protein>
<sequence length="661" mass="78387">MTNQTSDSMVKIENLIERYQPEFTNVHSAEMQVFLKEIQNLVASNNTLILKSVADVLPLHFFVDDYQRGYKWLPQQVTELLNDINEFDSSKGEFYCLQPVVVKHHSALNTGEKGCWELIDGQQRMTTIFMILSYLEHQQKYTIEYRTRKSSSVFLNEYLPSTLAYEQWDDFIASQSFDSETEEALHAAELDNVDNYHFYTAYKTIAEWFKQPDVDKFAWSNKLLNHTKFIWYAAREEDESVDRLQSIDIFMRINSGKIPLTNAELIKALFLNNVLKQDKNEIDLFRQSELSLQWDMIEHGLQDEEFWAFLSSSNKPSDHTTRIDMLFDLRKQAAHFGKRNKQSESDEFSSFHFYNDKLLGAADKEKTVYDLWHEVKKDYYRLLEWFKDDELYHLVGFIVSRDIRNVQDLWQLADRKGKSEFALELRKIIAEELYGYFENKELGQFDFDSMHYNAKRKNVISIFILFNISVHRTNKTRFSFKTYRDMSWDIEHIHAQQSKELDAVKQYQTWYDDQQALLGSNHIPEVQKQELIEALEHWYSKSSHDLTSHRELRNTYIELLESVVGEIPDDEVHGIDNLCLLPSRVNRSIGNEIFSVKRERIINYEREQHLFIPIGTKNVFSKFYSDSVSQMYKWSESDKQGYRNALEDCFNYYLDVKGNEE</sequence>
<name>A0ABN8DN39_9VIBR</name>
<evidence type="ECO:0000313" key="3">
    <source>
        <dbReference type="Proteomes" id="UP000838160"/>
    </source>
</evidence>
<dbReference type="InterPro" id="IPR004919">
    <property type="entry name" value="GmrSD_N"/>
</dbReference>
<proteinExistence type="predicted"/>
<comment type="caution">
    <text evidence="2">The sequence shown here is derived from an EMBL/GenBank/DDBJ whole genome shotgun (WGS) entry which is preliminary data.</text>
</comment>
<dbReference type="EMBL" id="CAKLCM010000003">
    <property type="protein sequence ID" value="CAH0529891.1"/>
    <property type="molecule type" value="Genomic_DNA"/>
</dbReference>
<dbReference type="RefSeq" id="WP_237486448.1">
    <property type="nucleotide sequence ID" value="NZ_CAKLCM010000003.1"/>
</dbReference>
<accession>A0ABN8DN39</accession>
<reference evidence="2" key="1">
    <citation type="submission" date="2021-12" db="EMBL/GenBank/DDBJ databases">
        <authorList>
            <person name="Rodrigo-Torres L."/>
            <person name="Arahal R. D."/>
            <person name="Lucena T."/>
        </authorList>
    </citation>
    <scope>NUCLEOTIDE SEQUENCE</scope>
    <source>
        <strain evidence="2">CECT 8226</strain>
    </source>
</reference>
<dbReference type="PANTHER" id="PTHR35149:SF1">
    <property type="entry name" value="DUF5655 DOMAIN-CONTAINING PROTEIN"/>
    <property type="match status" value="1"/>
</dbReference>
<keyword evidence="3" id="KW-1185">Reference proteome</keyword>
<dbReference type="PANTHER" id="PTHR35149">
    <property type="entry name" value="SLL5132 PROTEIN"/>
    <property type="match status" value="1"/>
</dbReference>
<dbReference type="Pfam" id="PF03235">
    <property type="entry name" value="GmrSD_N"/>
    <property type="match status" value="1"/>
</dbReference>
<evidence type="ECO:0000313" key="2">
    <source>
        <dbReference type="EMBL" id="CAH0529891.1"/>
    </source>
</evidence>
<gene>
    <name evidence="2" type="ORF">VHP8226_03647</name>
</gene>
<feature type="domain" description="GmrSD restriction endonucleases N-terminal" evidence="1">
    <location>
        <begin position="61"/>
        <end position="271"/>
    </location>
</feature>
<dbReference type="Proteomes" id="UP000838160">
    <property type="component" value="Unassembled WGS sequence"/>
</dbReference>
<evidence type="ECO:0000259" key="1">
    <source>
        <dbReference type="Pfam" id="PF03235"/>
    </source>
</evidence>
<organism evidence="2 3">
    <name type="scientific">Vibrio hippocampi</name>
    <dbReference type="NCBI Taxonomy" id="654686"/>
    <lineage>
        <taxon>Bacteria</taxon>
        <taxon>Pseudomonadati</taxon>
        <taxon>Pseudomonadota</taxon>
        <taxon>Gammaproteobacteria</taxon>
        <taxon>Vibrionales</taxon>
        <taxon>Vibrionaceae</taxon>
        <taxon>Vibrio</taxon>
    </lineage>
</organism>